<accession>A0A545UBL9</accession>
<dbReference type="SUPFAM" id="SSF52833">
    <property type="entry name" value="Thioredoxin-like"/>
    <property type="match status" value="1"/>
</dbReference>
<keyword evidence="1" id="KW-0472">Membrane</keyword>
<reference evidence="3 4" key="1">
    <citation type="submission" date="2019-06" db="EMBL/GenBank/DDBJ databases">
        <title>Whole genome sequence for Cellvibrionaceae sp. R142.</title>
        <authorList>
            <person name="Wang G."/>
        </authorList>
    </citation>
    <scope>NUCLEOTIDE SEQUENCE [LARGE SCALE GENOMIC DNA]</scope>
    <source>
        <strain evidence="3 4">R142</strain>
    </source>
</reference>
<dbReference type="InterPro" id="IPR000866">
    <property type="entry name" value="AhpC/TSA"/>
</dbReference>
<evidence type="ECO:0000313" key="4">
    <source>
        <dbReference type="Proteomes" id="UP000319732"/>
    </source>
</evidence>
<proteinExistence type="predicted"/>
<dbReference type="PROSITE" id="PS51352">
    <property type="entry name" value="THIOREDOXIN_2"/>
    <property type="match status" value="1"/>
</dbReference>
<dbReference type="GO" id="GO:0016491">
    <property type="term" value="F:oxidoreductase activity"/>
    <property type="evidence" value="ECO:0007669"/>
    <property type="project" value="InterPro"/>
</dbReference>
<sequence length="190" mass="20543">MSLKTLRLEALSLRSISLYVPPLFIRARLTTVWRRAAWLVLAAVLSACGGSAPSIALLSGERLSLPELRGRWVVVNYWAQWCKPCAEEIPELNQFARQHGEAVLVLGVNFDGVTGDELRRQSQAFAIDFPVAVEDPAALLGLPRPSALPTTFVLDPEGNLHRTLLGPQTESTLELALQRPVAGAAGTAAP</sequence>
<gene>
    <name evidence="3" type="ORF">FKG94_00265</name>
</gene>
<keyword evidence="4" id="KW-1185">Reference proteome</keyword>
<dbReference type="Proteomes" id="UP000319732">
    <property type="component" value="Unassembled WGS sequence"/>
</dbReference>
<dbReference type="InterPro" id="IPR013766">
    <property type="entry name" value="Thioredoxin_domain"/>
</dbReference>
<feature type="transmembrane region" description="Helical" evidence="1">
    <location>
        <begin position="36"/>
        <end position="59"/>
    </location>
</feature>
<dbReference type="EMBL" id="VHSG01000001">
    <property type="protein sequence ID" value="TQV86823.1"/>
    <property type="molecule type" value="Genomic_DNA"/>
</dbReference>
<comment type="caution">
    <text evidence="3">The sequence shown here is derived from an EMBL/GenBank/DDBJ whole genome shotgun (WGS) entry which is preliminary data.</text>
</comment>
<dbReference type="GO" id="GO:0016209">
    <property type="term" value="F:antioxidant activity"/>
    <property type="evidence" value="ECO:0007669"/>
    <property type="project" value="InterPro"/>
</dbReference>
<dbReference type="Gene3D" id="3.40.30.10">
    <property type="entry name" value="Glutaredoxin"/>
    <property type="match status" value="1"/>
</dbReference>
<dbReference type="InterPro" id="IPR036249">
    <property type="entry name" value="Thioredoxin-like_sf"/>
</dbReference>
<evidence type="ECO:0000256" key="1">
    <source>
        <dbReference type="SAM" id="Phobius"/>
    </source>
</evidence>
<dbReference type="OrthoDB" id="9796554at2"/>
<dbReference type="AlphaFoldDB" id="A0A545UBL9"/>
<organism evidence="3 4">
    <name type="scientific">Exilibacterium tricleocarpae</name>
    <dbReference type="NCBI Taxonomy" id="2591008"/>
    <lineage>
        <taxon>Bacteria</taxon>
        <taxon>Pseudomonadati</taxon>
        <taxon>Pseudomonadota</taxon>
        <taxon>Gammaproteobacteria</taxon>
        <taxon>Cellvibrionales</taxon>
        <taxon>Cellvibrionaceae</taxon>
        <taxon>Exilibacterium</taxon>
    </lineage>
</organism>
<name>A0A545UBL9_9GAMM</name>
<feature type="domain" description="Thioredoxin" evidence="2">
    <location>
        <begin position="46"/>
        <end position="182"/>
    </location>
</feature>
<protein>
    <submittedName>
        <fullName evidence="3">TlpA family protein disulfide reductase</fullName>
    </submittedName>
</protein>
<dbReference type="PANTHER" id="PTHR42852">
    <property type="entry name" value="THIOL:DISULFIDE INTERCHANGE PROTEIN DSBE"/>
    <property type="match status" value="1"/>
</dbReference>
<dbReference type="Pfam" id="PF00578">
    <property type="entry name" value="AhpC-TSA"/>
    <property type="match status" value="1"/>
</dbReference>
<keyword evidence="1" id="KW-1133">Transmembrane helix</keyword>
<evidence type="ECO:0000313" key="3">
    <source>
        <dbReference type="EMBL" id="TQV86823.1"/>
    </source>
</evidence>
<evidence type="ECO:0000259" key="2">
    <source>
        <dbReference type="PROSITE" id="PS51352"/>
    </source>
</evidence>
<dbReference type="InterPro" id="IPR050553">
    <property type="entry name" value="Thioredoxin_ResA/DsbE_sf"/>
</dbReference>
<dbReference type="CDD" id="cd02966">
    <property type="entry name" value="TlpA_like_family"/>
    <property type="match status" value="1"/>
</dbReference>
<dbReference type="PANTHER" id="PTHR42852:SF13">
    <property type="entry name" value="PROTEIN DIPZ"/>
    <property type="match status" value="1"/>
</dbReference>
<keyword evidence="1" id="KW-0812">Transmembrane</keyword>